<gene>
    <name evidence="1" type="ORF">APZ42_001127</name>
</gene>
<comment type="caution">
    <text evidence="1">The sequence shown here is derived from an EMBL/GenBank/DDBJ whole genome shotgun (WGS) entry which is preliminary data.</text>
</comment>
<feature type="non-terminal residue" evidence="1">
    <location>
        <position position="1"/>
    </location>
</feature>
<keyword evidence="2" id="KW-1185">Reference proteome</keyword>
<proteinExistence type="predicted"/>
<organism evidence="1 2">
    <name type="scientific">Daphnia magna</name>
    <dbReference type="NCBI Taxonomy" id="35525"/>
    <lineage>
        <taxon>Eukaryota</taxon>
        <taxon>Metazoa</taxon>
        <taxon>Ecdysozoa</taxon>
        <taxon>Arthropoda</taxon>
        <taxon>Crustacea</taxon>
        <taxon>Branchiopoda</taxon>
        <taxon>Diplostraca</taxon>
        <taxon>Cladocera</taxon>
        <taxon>Anomopoda</taxon>
        <taxon>Daphniidae</taxon>
        <taxon>Daphnia</taxon>
    </lineage>
</organism>
<sequence>YSIVLSPPSISATGKKDPCNFHLTKSLTQCRSYVVQVIPNYQSLRGKTLRTEIVVPPKISEDPSMKSLLTAVANGDLWKLNWKDNSGCEPQMTSLNLKIFQ</sequence>
<reference evidence="1 2" key="1">
    <citation type="submission" date="2016-03" db="EMBL/GenBank/DDBJ databases">
        <title>EvidentialGene: Evidence-directed Construction of Genes on Genomes.</title>
        <authorList>
            <person name="Gilbert D.G."/>
            <person name="Choi J.-H."/>
            <person name="Mockaitis K."/>
            <person name="Colbourne J."/>
            <person name="Pfrender M."/>
        </authorList>
    </citation>
    <scope>NUCLEOTIDE SEQUENCE [LARGE SCALE GENOMIC DNA]</scope>
    <source>
        <strain evidence="1 2">Xinb3</strain>
        <tissue evidence="1">Complete organism</tissue>
    </source>
</reference>
<name>A0A164J5R6_9CRUS</name>
<accession>A0A164J5R6</accession>
<dbReference type="EMBL" id="LRGB01005564">
    <property type="protein sequence ID" value="KZS02005.1"/>
    <property type="molecule type" value="Genomic_DNA"/>
</dbReference>
<evidence type="ECO:0000313" key="1">
    <source>
        <dbReference type="EMBL" id="KZS02005.1"/>
    </source>
</evidence>
<protein>
    <submittedName>
        <fullName evidence="1">Uncharacterized protein</fullName>
    </submittedName>
</protein>
<dbReference type="AlphaFoldDB" id="A0A164J5R6"/>
<dbReference type="Proteomes" id="UP000076858">
    <property type="component" value="Unassembled WGS sequence"/>
</dbReference>
<evidence type="ECO:0000313" key="2">
    <source>
        <dbReference type="Proteomes" id="UP000076858"/>
    </source>
</evidence>
<feature type="non-terminal residue" evidence="1">
    <location>
        <position position="101"/>
    </location>
</feature>